<evidence type="ECO:0000313" key="2">
    <source>
        <dbReference type="Proteomes" id="UP000001964"/>
    </source>
</evidence>
<dbReference type="HOGENOM" id="CLU_1041329_0_0_5"/>
<dbReference type="eggNOG" id="ENOG50328US">
    <property type="taxonomic scope" value="Bacteria"/>
</dbReference>
<dbReference type="RefSeq" id="WP_011642607.1">
    <property type="nucleotide sequence ID" value="NC_008347.1"/>
</dbReference>
<dbReference type="OrthoDB" id="7630083at2"/>
<organism evidence="1 2">
    <name type="scientific">Maricaulis maris (strain MCS10)</name>
    <name type="common">Caulobacter maris</name>
    <dbReference type="NCBI Taxonomy" id="394221"/>
    <lineage>
        <taxon>Bacteria</taxon>
        <taxon>Pseudomonadati</taxon>
        <taxon>Pseudomonadota</taxon>
        <taxon>Alphaproteobacteria</taxon>
        <taxon>Maricaulales</taxon>
        <taxon>Maricaulaceae</taxon>
        <taxon>Maricaulis</taxon>
    </lineage>
</organism>
<evidence type="ECO:0000313" key="1">
    <source>
        <dbReference type="EMBL" id="ABI64960.1"/>
    </source>
</evidence>
<name>Q0ARX7_MARMM</name>
<reference evidence="1 2" key="1">
    <citation type="submission" date="2006-08" db="EMBL/GenBank/DDBJ databases">
        <title>Complete sequence of Maricaulis maris MCS10.</title>
        <authorList>
            <consortium name="US DOE Joint Genome Institute"/>
            <person name="Copeland A."/>
            <person name="Lucas S."/>
            <person name="Lapidus A."/>
            <person name="Barry K."/>
            <person name="Detter J.C."/>
            <person name="Glavina del Rio T."/>
            <person name="Hammon N."/>
            <person name="Israni S."/>
            <person name="Dalin E."/>
            <person name="Tice H."/>
            <person name="Pitluck S."/>
            <person name="Saunders E."/>
            <person name="Brettin T."/>
            <person name="Bruce D."/>
            <person name="Han C."/>
            <person name="Tapia R."/>
            <person name="Gilna P."/>
            <person name="Schmutz J."/>
            <person name="Larimer F."/>
            <person name="Land M."/>
            <person name="Hauser L."/>
            <person name="Kyrpides N."/>
            <person name="Mikhailova N."/>
            <person name="Viollier P."/>
            <person name="Stephens C."/>
            <person name="Richardson P."/>
        </authorList>
    </citation>
    <scope>NUCLEOTIDE SEQUENCE [LARGE SCALE GENOMIC DNA]</scope>
    <source>
        <strain evidence="1 2">MCS10</strain>
    </source>
</reference>
<dbReference type="KEGG" id="mmr:Mmar10_0667"/>
<protein>
    <submittedName>
        <fullName evidence="1">Uncharacterized protein</fullName>
    </submittedName>
</protein>
<dbReference type="EMBL" id="CP000449">
    <property type="protein sequence ID" value="ABI64960.1"/>
    <property type="molecule type" value="Genomic_DNA"/>
</dbReference>
<dbReference type="STRING" id="394221.Mmar10_0667"/>
<sequence length="267" mass="29092" precursor="true">MSVVAKPADHRRSKTRPSSKPWAGLAAIVALWSAFHGLALAEQDAWPAPLATAFASAVETEADRRENWRFLADAYTVDGPLALRFDGEHLDVENGWSLVSPSMDGLTAAQRTAYAEIISPDEDEDDAGGLFLATDAAELIGGEVRLLAETDTALTYTFTPYLGPEEMDVAIARNLIGQVSVRRDGSGLASIRLHAPERFRPHLVVRIDSFDLVMEFQRLDGLAAPVLRRLSSRIEGSAAFQDLDEVTEMTFSEVEYLGDTGRVSAND</sequence>
<dbReference type="AlphaFoldDB" id="Q0ARX7"/>
<proteinExistence type="predicted"/>
<keyword evidence="2" id="KW-1185">Reference proteome</keyword>
<gene>
    <name evidence="1" type="ordered locus">Mmar10_0667</name>
</gene>
<accession>Q0ARX7</accession>
<dbReference type="Proteomes" id="UP000001964">
    <property type="component" value="Chromosome"/>
</dbReference>